<reference evidence="3" key="1">
    <citation type="submission" date="2022-01" db="EMBL/GenBank/DDBJ databases">
        <authorList>
            <person name="King R."/>
        </authorList>
    </citation>
    <scope>NUCLEOTIDE SEQUENCE</scope>
</reference>
<evidence type="ECO:0000313" key="4">
    <source>
        <dbReference type="Proteomes" id="UP001153620"/>
    </source>
</evidence>
<dbReference type="InterPro" id="IPR031961">
    <property type="entry name" value="DUF4780"/>
</dbReference>
<dbReference type="Proteomes" id="UP001153620">
    <property type="component" value="Chromosome 1"/>
</dbReference>
<reference evidence="3" key="2">
    <citation type="submission" date="2022-10" db="EMBL/GenBank/DDBJ databases">
        <authorList>
            <consortium name="ENA_rothamsted_submissions"/>
            <consortium name="culmorum"/>
            <person name="King R."/>
        </authorList>
    </citation>
    <scope>NUCLEOTIDE SEQUENCE</scope>
</reference>
<evidence type="ECO:0000259" key="2">
    <source>
        <dbReference type="Pfam" id="PF16012"/>
    </source>
</evidence>
<proteinExistence type="predicted"/>
<accession>A0A9N9RK63</accession>
<gene>
    <name evidence="3" type="ORF">CHIRRI_LOCUS1229</name>
</gene>
<dbReference type="AlphaFoldDB" id="A0A9N9RK63"/>
<keyword evidence="4" id="KW-1185">Reference proteome</keyword>
<dbReference type="OrthoDB" id="8065156at2759"/>
<organism evidence="3 4">
    <name type="scientific">Chironomus riparius</name>
    <dbReference type="NCBI Taxonomy" id="315576"/>
    <lineage>
        <taxon>Eukaryota</taxon>
        <taxon>Metazoa</taxon>
        <taxon>Ecdysozoa</taxon>
        <taxon>Arthropoda</taxon>
        <taxon>Hexapoda</taxon>
        <taxon>Insecta</taxon>
        <taxon>Pterygota</taxon>
        <taxon>Neoptera</taxon>
        <taxon>Endopterygota</taxon>
        <taxon>Diptera</taxon>
        <taxon>Nematocera</taxon>
        <taxon>Chironomoidea</taxon>
        <taxon>Chironomidae</taxon>
        <taxon>Chironominae</taxon>
        <taxon>Chironomus</taxon>
    </lineage>
</organism>
<feature type="compositionally biased region" description="Basic residues" evidence="1">
    <location>
        <begin position="39"/>
        <end position="48"/>
    </location>
</feature>
<protein>
    <recommendedName>
        <fullName evidence="2">DUF4780 domain-containing protein</fullName>
    </recommendedName>
</protein>
<sequence length="317" mass="36376">MADLTLIDLEISQEEQKEICDEDRSDFRQNNVNPESYNLRRKAVKKKPSGAELRRAKTLKLSEAGLSNSTKRQRTSPEMSELGKTIKRPKEDKKSFSDVLKSTEVIIKPINYPESIIDEDGVQALERHLLKKIDMLKIGESAPQFHQRRLIDGYWKIKCIGQESKEWLNKMVQCVRLRGCLLELVDVADMTQRPKCRVFVPGECSVDTAIMHRFKVQNPTFEFRSWRILSNKRQYDNEGRNIVMEMTDESVDALSRNKWYLAYGLTQVRFHLIENGSGGKVAKTDSDDLNDNASIINMDTGIMDCEPSVVDGKVDDI</sequence>
<name>A0A9N9RK63_9DIPT</name>
<feature type="region of interest" description="Disordered" evidence="1">
    <location>
        <begin position="17"/>
        <end position="90"/>
    </location>
</feature>
<feature type="domain" description="DUF4780" evidence="2">
    <location>
        <begin position="104"/>
        <end position="270"/>
    </location>
</feature>
<dbReference type="Pfam" id="PF16012">
    <property type="entry name" value="DUF4780"/>
    <property type="match status" value="1"/>
</dbReference>
<evidence type="ECO:0000256" key="1">
    <source>
        <dbReference type="SAM" id="MobiDB-lite"/>
    </source>
</evidence>
<dbReference type="EMBL" id="OU895877">
    <property type="protein sequence ID" value="CAG9798244.1"/>
    <property type="molecule type" value="Genomic_DNA"/>
</dbReference>
<evidence type="ECO:0000313" key="3">
    <source>
        <dbReference type="EMBL" id="CAG9798244.1"/>
    </source>
</evidence>